<dbReference type="AlphaFoldDB" id="A0A806KRU5"/>
<dbReference type="EMBL" id="JQ844254">
    <property type="protein sequence ID" value="AGS53859.1"/>
    <property type="molecule type" value="Genomic_DNA"/>
</dbReference>
<evidence type="ECO:0000313" key="1">
    <source>
        <dbReference type="EMBL" id="AGS53859.1"/>
    </source>
</evidence>
<name>A0A806KRU5_9BACT</name>
<protein>
    <submittedName>
        <fullName evidence="1">Uncharacterized protein</fullName>
    </submittedName>
</protein>
<accession>A0A806KRU5</accession>
<proteinExistence type="predicted"/>
<sequence>METMAARFFAKKTPQMVNLPPKSSKFYTFVLFFLRYIL</sequence>
<reference evidence="1" key="1">
    <citation type="submission" date="2012-03" db="EMBL/GenBank/DDBJ databases">
        <title>Functional metagenomics reveals considerable lignocellulase gene clusters in the gut microbiome of a wood-feeding higher termite.</title>
        <authorList>
            <person name="Liu N."/>
        </authorList>
    </citation>
    <scope>NUCLEOTIDE SEQUENCE</scope>
</reference>
<organism evidence="1">
    <name type="scientific">uncultured bacterium contig00094</name>
    <dbReference type="NCBI Taxonomy" id="1181565"/>
    <lineage>
        <taxon>Bacteria</taxon>
        <taxon>environmental samples</taxon>
    </lineage>
</organism>